<dbReference type="GO" id="GO:0008652">
    <property type="term" value="P:amino acid biosynthetic process"/>
    <property type="evidence" value="ECO:0007669"/>
    <property type="project" value="UniProtKB-KW"/>
</dbReference>
<evidence type="ECO:0000256" key="4">
    <source>
        <dbReference type="ARBA" id="ARBA00022605"/>
    </source>
</evidence>
<evidence type="ECO:0000256" key="9">
    <source>
        <dbReference type="ARBA" id="ARBA00023141"/>
    </source>
</evidence>
<dbReference type="Gene3D" id="3.60.150.10">
    <property type="entry name" value="Chorismate synthase AroC"/>
    <property type="match status" value="1"/>
</dbReference>
<keyword evidence="10 11" id="KW-0456">Lyase</keyword>
<dbReference type="STRING" id="1304284.L21TH_0560"/>
<keyword evidence="6 11" id="KW-0288">FMN</keyword>
<name>R1CXJ7_9FIRM</name>
<dbReference type="PANTHER" id="PTHR21085:SF0">
    <property type="entry name" value="CHORISMATE SYNTHASE"/>
    <property type="match status" value="1"/>
</dbReference>
<evidence type="ECO:0000256" key="8">
    <source>
        <dbReference type="ARBA" id="ARBA00022857"/>
    </source>
</evidence>
<dbReference type="AlphaFoldDB" id="R1CXJ7"/>
<comment type="cofactor">
    <cofactor evidence="11 12">
        <name>FMNH2</name>
        <dbReference type="ChEBI" id="CHEBI:57618"/>
    </cofactor>
    <text evidence="11 12">Reduced FMN (FMNH(2)).</text>
</comment>
<dbReference type="Pfam" id="PF01264">
    <property type="entry name" value="Chorismate_synt"/>
    <property type="match status" value="1"/>
</dbReference>
<feature type="binding site" evidence="11">
    <location>
        <position position="40"/>
    </location>
    <ligand>
        <name>NADP(+)</name>
        <dbReference type="ChEBI" id="CHEBI:58349"/>
    </ligand>
</feature>
<dbReference type="FunFam" id="3.60.150.10:FF:000002">
    <property type="entry name" value="Chorismate synthase"/>
    <property type="match status" value="1"/>
</dbReference>
<comment type="caution">
    <text evidence="13">The sequence shown here is derived from an EMBL/GenBank/DDBJ whole genome shotgun (WGS) entry which is preliminary data.</text>
</comment>
<protein>
    <recommendedName>
        <fullName evidence="3 11">Chorismate synthase</fullName>
        <shortName evidence="11">CS</shortName>
        <ecNumber evidence="3 11">4.2.3.5</ecNumber>
    </recommendedName>
    <alternativeName>
        <fullName evidence="11">5-enolpyruvylshikimate-3-phosphate phospholyase</fullName>
    </alternativeName>
</protein>
<dbReference type="PROSITE" id="PS00787">
    <property type="entry name" value="CHORISMATE_SYNTHASE_1"/>
    <property type="match status" value="1"/>
</dbReference>
<evidence type="ECO:0000256" key="10">
    <source>
        <dbReference type="ARBA" id="ARBA00023239"/>
    </source>
</evidence>
<dbReference type="NCBIfam" id="NF003793">
    <property type="entry name" value="PRK05382.1"/>
    <property type="match status" value="1"/>
</dbReference>
<evidence type="ECO:0000256" key="5">
    <source>
        <dbReference type="ARBA" id="ARBA00022630"/>
    </source>
</evidence>
<evidence type="ECO:0000256" key="6">
    <source>
        <dbReference type="ARBA" id="ARBA00022643"/>
    </source>
</evidence>
<dbReference type="GO" id="GO:0005829">
    <property type="term" value="C:cytosol"/>
    <property type="evidence" value="ECO:0007669"/>
    <property type="project" value="TreeGrafter"/>
</dbReference>
<keyword evidence="8 11" id="KW-0521">NADP</keyword>
<comment type="similarity">
    <text evidence="2 11 12">Belongs to the chorismate synthase family.</text>
</comment>
<sequence>MLRFLSGGESHGKCLVGIIEGLPSNLEIDINKINKELSRRQKGYGRGGRMKIEKDKVEILSGIRGGKTIGSPVSLLIKNRDWENWKEVMSIIDNIDNDKKVNSPRPGHGDLAGAVKYNQTDIRNILERASARETAMRVAIGSIAKQLLKKFDIYIYSHVLEIGNVRINARKVSIEQLQKIDESPLRVIDKETENKIIKKIDEAKKQGDTLGGIFELIAVNVPIGLGSHVNWDRKLDGIIAQAIMSIQGIKGVEIGLGFESSRTLGSQVHDEIYYNGQYYRKTNNAGGIEAGITNGNNIVVRAAMKPIPTLSRPLDSVDMITKQNTKAQKERSDVCAVPSASIVGENVLAWVLAKEFVNKFGGDSIEEMLSNYKRYIQYVDKR</sequence>
<dbReference type="InterPro" id="IPR035904">
    <property type="entry name" value="Chorismate_synth_AroC_sf"/>
</dbReference>
<dbReference type="PROSITE" id="PS00789">
    <property type="entry name" value="CHORISMATE_SYNTHASE_3"/>
    <property type="match status" value="1"/>
</dbReference>
<feature type="binding site" evidence="11">
    <location>
        <position position="331"/>
    </location>
    <ligand>
        <name>FMN</name>
        <dbReference type="ChEBI" id="CHEBI:58210"/>
    </ligand>
</feature>
<dbReference type="eggNOG" id="COG0082">
    <property type="taxonomic scope" value="Bacteria"/>
</dbReference>
<dbReference type="NCBIfam" id="TIGR00033">
    <property type="entry name" value="aroC"/>
    <property type="match status" value="1"/>
</dbReference>
<dbReference type="GO" id="GO:0009073">
    <property type="term" value="P:aromatic amino acid family biosynthetic process"/>
    <property type="evidence" value="ECO:0007669"/>
    <property type="project" value="UniProtKB-KW"/>
</dbReference>
<dbReference type="Proteomes" id="UP000013378">
    <property type="component" value="Unassembled WGS sequence"/>
</dbReference>
<organism evidence="13 14">
    <name type="scientific">Caldisalinibacter kiritimatiensis</name>
    <dbReference type="NCBI Taxonomy" id="1304284"/>
    <lineage>
        <taxon>Bacteria</taxon>
        <taxon>Bacillati</taxon>
        <taxon>Bacillota</taxon>
        <taxon>Tissierellia</taxon>
        <taxon>Tissierellales</taxon>
        <taxon>Thermohalobacteraceae</taxon>
        <taxon>Caldisalinibacter</taxon>
    </lineage>
</organism>
<comment type="function">
    <text evidence="11">Catalyzes the anti-1,4-elimination of the C-3 phosphate and the C-6 proR hydrogen from 5-enolpyruvylshikimate-3-phosphate (EPSP) to yield chorismate, which is the branch point compound that serves as the starting substrate for the three terminal pathways of aromatic amino acid biosynthesis. This reaction introduces a second double bond into the aromatic ring system.</text>
</comment>
<dbReference type="EC" id="4.2.3.5" evidence="3 11"/>
<dbReference type="UniPathway" id="UPA00053">
    <property type="reaction ID" value="UER00090"/>
</dbReference>
<reference evidence="13 14" key="1">
    <citation type="journal article" date="2015" name="Geomicrobiol. J.">
        <title>Caldisalinibacter kiritimatiensis gen. nov., sp. nov., a moderately thermohalophilic thiosulfate-reducing bacterium from a hypersaline microbial mat.</title>
        <authorList>
            <person name="Ben Hania W."/>
            <person name="Joseph M."/>
            <person name="Fiebig A."/>
            <person name="Bunk B."/>
            <person name="Klenk H.-P."/>
            <person name="Fardeau M.-L."/>
            <person name="Spring S."/>
        </authorList>
    </citation>
    <scope>NUCLEOTIDE SEQUENCE [LARGE SCALE GENOMIC DNA]</scope>
    <source>
        <strain evidence="13 14">L21-TH-D2</strain>
    </source>
</reference>
<keyword evidence="4 11" id="KW-0028">Amino-acid biosynthesis</keyword>
<keyword evidence="9 11" id="KW-0057">Aromatic amino acid biosynthesis</keyword>
<evidence type="ECO:0000256" key="1">
    <source>
        <dbReference type="ARBA" id="ARBA00005044"/>
    </source>
</evidence>
<evidence type="ECO:0000256" key="12">
    <source>
        <dbReference type="RuleBase" id="RU000605"/>
    </source>
</evidence>
<comment type="pathway">
    <text evidence="1 11 12">Metabolic intermediate biosynthesis; chorismate biosynthesis; chorismate from D-erythrose 4-phosphate and phosphoenolpyruvate: step 7/7.</text>
</comment>
<dbReference type="OrthoDB" id="9771806at2"/>
<comment type="subunit">
    <text evidence="11">Homotetramer.</text>
</comment>
<keyword evidence="7 11" id="KW-0274">FAD</keyword>
<accession>R1CXJ7</accession>
<keyword evidence="5 11" id="KW-0285">Flavoprotein</keyword>
<dbReference type="PATRIC" id="fig|1304284.3.peg.549"/>
<dbReference type="CDD" id="cd07304">
    <property type="entry name" value="Chorismate_synthase"/>
    <property type="match status" value="1"/>
</dbReference>
<evidence type="ECO:0000256" key="11">
    <source>
        <dbReference type="HAMAP-Rule" id="MF_00300"/>
    </source>
</evidence>
<feature type="binding site" evidence="11">
    <location>
        <position position="290"/>
    </location>
    <ligand>
        <name>FMN</name>
        <dbReference type="ChEBI" id="CHEBI:58210"/>
    </ligand>
</feature>
<evidence type="ECO:0000313" key="14">
    <source>
        <dbReference type="Proteomes" id="UP000013378"/>
    </source>
</evidence>
<dbReference type="InterPro" id="IPR000453">
    <property type="entry name" value="Chorismate_synth"/>
</dbReference>
<dbReference type="GO" id="GO:0010181">
    <property type="term" value="F:FMN binding"/>
    <property type="evidence" value="ECO:0007669"/>
    <property type="project" value="TreeGrafter"/>
</dbReference>
<dbReference type="PANTHER" id="PTHR21085">
    <property type="entry name" value="CHORISMATE SYNTHASE"/>
    <property type="match status" value="1"/>
</dbReference>
<dbReference type="HAMAP" id="MF_00300">
    <property type="entry name" value="Chorismate_synth"/>
    <property type="match status" value="1"/>
</dbReference>
<comment type="catalytic activity">
    <reaction evidence="11 12">
        <text>5-O-(1-carboxyvinyl)-3-phosphoshikimate = chorismate + phosphate</text>
        <dbReference type="Rhea" id="RHEA:21020"/>
        <dbReference type="ChEBI" id="CHEBI:29748"/>
        <dbReference type="ChEBI" id="CHEBI:43474"/>
        <dbReference type="ChEBI" id="CHEBI:57701"/>
        <dbReference type="EC" id="4.2.3.5"/>
    </reaction>
</comment>
<dbReference type="PIRSF" id="PIRSF001456">
    <property type="entry name" value="Chorismate_synth"/>
    <property type="match status" value="1"/>
</dbReference>
<evidence type="ECO:0000256" key="3">
    <source>
        <dbReference type="ARBA" id="ARBA00013036"/>
    </source>
</evidence>
<evidence type="ECO:0000256" key="7">
    <source>
        <dbReference type="ARBA" id="ARBA00022827"/>
    </source>
</evidence>
<proteinExistence type="inferred from homology"/>
<feature type="binding site" evidence="11">
    <location>
        <position position="46"/>
    </location>
    <ligand>
        <name>NADP(+)</name>
        <dbReference type="ChEBI" id="CHEBI:58349"/>
    </ligand>
</feature>
<feature type="binding site" evidence="11">
    <location>
        <begin position="247"/>
        <end position="248"/>
    </location>
    <ligand>
        <name>FMN</name>
        <dbReference type="ChEBI" id="CHEBI:58210"/>
    </ligand>
</feature>
<dbReference type="GO" id="GO:0004107">
    <property type="term" value="F:chorismate synthase activity"/>
    <property type="evidence" value="ECO:0007669"/>
    <property type="project" value="UniProtKB-UniRule"/>
</dbReference>
<keyword evidence="14" id="KW-1185">Reference proteome</keyword>
<dbReference type="InterPro" id="IPR020541">
    <property type="entry name" value="Chorismate_synthase_CS"/>
</dbReference>
<dbReference type="SUPFAM" id="SSF103263">
    <property type="entry name" value="Chorismate synthase, AroC"/>
    <property type="match status" value="1"/>
</dbReference>
<dbReference type="PROSITE" id="PS00788">
    <property type="entry name" value="CHORISMATE_SYNTHASE_2"/>
    <property type="match status" value="1"/>
</dbReference>
<feature type="binding site" evidence="11">
    <location>
        <begin position="305"/>
        <end position="309"/>
    </location>
    <ligand>
        <name>FMN</name>
        <dbReference type="ChEBI" id="CHEBI:58210"/>
    </ligand>
</feature>
<evidence type="ECO:0000256" key="2">
    <source>
        <dbReference type="ARBA" id="ARBA00008014"/>
    </source>
</evidence>
<dbReference type="GO" id="GO:0009423">
    <property type="term" value="P:chorismate biosynthetic process"/>
    <property type="evidence" value="ECO:0007669"/>
    <property type="project" value="UniProtKB-UniRule"/>
</dbReference>
<gene>
    <name evidence="11" type="primary">aroC</name>
    <name evidence="13" type="ORF">L21TH_0560</name>
</gene>
<evidence type="ECO:0000313" key="13">
    <source>
        <dbReference type="EMBL" id="EOD01339.1"/>
    </source>
</evidence>
<dbReference type="RefSeq" id="WP_006308459.1">
    <property type="nucleotide sequence ID" value="NZ_ARZA01000065.1"/>
</dbReference>
<dbReference type="EMBL" id="ARZA01000065">
    <property type="protein sequence ID" value="EOD01339.1"/>
    <property type="molecule type" value="Genomic_DNA"/>
</dbReference>
<feature type="binding site" evidence="11">
    <location>
        <begin position="128"/>
        <end position="130"/>
    </location>
    <ligand>
        <name>FMN</name>
        <dbReference type="ChEBI" id="CHEBI:58210"/>
    </ligand>
</feature>